<name>A0A7H1B2K5_9ACTN</name>
<keyword evidence="4" id="KW-1185">Reference proteome</keyword>
<evidence type="ECO:0000256" key="1">
    <source>
        <dbReference type="SAM" id="MobiDB-lite"/>
    </source>
</evidence>
<feature type="region of interest" description="Disordered" evidence="1">
    <location>
        <begin position="283"/>
        <end position="307"/>
    </location>
</feature>
<evidence type="ECO:0000313" key="4">
    <source>
        <dbReference type="Proteomes" id="UP000516428"/>
    </source>
</evidence>
<reference evidence="3 4" key="1">
    <citation type="submission" date="2020-09" db="EMBL/GenBank/DDBJ databases">
        <title>A novel species.</title>
        <authorList>
            <person name="Gao J."/>
        </authorList>
    </citation>
    <scope>NUCLEOTIDE SEQUENCE [LARGE SCALE GENOMIC DNA]</scope>
    <source>
        <strain evidence="3 4">CRXT-Y-14</strain>
    </source>
</reference>
<dbReference type="EMBL" id="CP061281">
    <property type="protein sequence ID" value="QNS02960.1"/>
    <property type="molecule type" value="Genomic_DNA"/>
</dbReference>
<sequence length="565" mass="60411">MMSRWTRTARWARHAGYATLLTLTLLLLAVADGDSGPQRQEPVQRPNALEVEWSLRTPGRALDAADTPASVNDSMLAIPLGATVGIVDTREGRRLSTLRGAGSELEPAGFSGGVMFAMDRQGSEESLNAYDPATGKKLWRETASRSRQQKAGNGWTGTAPSLPAPGPVVEAVGGRLAGLDPQSGAVRWRKRIPAVASCGEVAPAGPGLPSYPPYQLSATDNYVVVLGKCPGLVAELQVMDARDGGVVWKRRLEEWREYARIDTSPHAIVVSFDDEFRVFTEAGKEHARGRKDRKPAPMPDDPSGDVAVGDAGVAGAYVGDLRWSVGDARLQGPGASSLTDRAGRRSPSVPWPVAGTFVGRSGHLLIVRSEERYGTRYTALRPRHRAVDRDRPAGLGGAARKDWPDACGLVRAGLLQKLGRDYVKLPVRSSRTVMGVRLPHPSVCRFATESGSDDDIFSVTVRWVAPDEEAARTYATSGIPWGCDPPLGGCVLAQVTTPRPGVHLYTYRTGLEQSPVAHATVVAGRHVFGISTGNDTARARWLVARVATHLSDLNGGGRALAASRP</sequence>
<dbReference type="Pfam" id="PF13360">
    <property type="entry name" value="PQQ_2"/>
    <property type="match status" value="1"/>
</dbReference>
<proteinExistence type="predicted"/>
<dbReference type="Gene3D" id="2.130.10.10">
    <property type="entry name" value="YVTN repeat-like/Quinoprotein amine dehydrogenase"/>
    <property type="match status" value="1"/>
</dbReference>
<dbReference type="SUPFAM" id="SSF50998">
    <property type="entry name" value="Quinoprotein alcohol dehydrogenase-like"/>
    <property type="match status" value="1"/>
</dbReference>
<dbReference type="InterPro" id="IPR002372">
    <property type="entry name" value="PQQ_rpt_dom"/>
</dbReference>
<feature type="domain" description="Pyrrolo-quinoline quinone repeat" evidence="2">
    <location>
        <begin position="124"/>
        <end position="285"/>
    </location>
</feature>
<dbReference type="Proteomes" id="UP000516428">
    <property type="component" value="Chromosome"/>
</dbReference>
<organism evidence="3 4">
    <name type="scientific">Streptomyces xanthii</name>
    <dbReference type="NCBI Taxonomy" id="2768069"/>
    <lineage>
        <taxon>Bacteria</taxon>
        <taxon>Bacillati</taxon>
        <taxon>Actinomycetota</taxon>
        <taxon>Actinomycetes</taxon>
        <taxon>Kitasatosporales</taxon>
        <taxon>Streptomycetaceae</taxon>
        <taxon>Streptomyces</taxon>
    </lineage>
</organism>
<dbReference type="KEGG" id="sxn:IAG42_04510"/>
<dbReference type="RefSeq" id="WP_188335715.1">
    <property type="nucleotide sequence ID" value="NZ_CP061281.1"/>
</dbReference>
<evidence type="ECO:0000313" key="3">
    <source>
        <dbReference type="EMBL" id="QNS02960.1"/>
    </source>
</evidence>
<dbReference type="AlphaFoldDB" id="A0A7H1B2K5"/>
<gene>
    <name evidence="3" type="ORF">IAG42_04510</name>
</gene>
<accession>A0A7H1B2K5</accession>
<dbReference type="InterPro" id="IPR011047">
    <property type="entry name" value="Quinoprotein_ADH-like_sf"/>
</dbReference>
<evidence type="ECO:0000259" key="2">
    <source>
        <dbReference type="Pfam" id="PF13360"/>
    </source>
</evidence>
<protein>
    <submittedName>
        <fullName evidence="3">PQQ-binding-like beta-propeller repeat protein</fullName>
    </submittedName>
</protein>
<dbReference type="InterPro" id="IPR015943">
    <property type="entry name" value="WD40/YVTN_repeat-like_dom_sf"/>
</dbReference>